<reference evidence="8 12" key="3">
    <citation type="submission" date="2019-02" db="EMBL/GenBank/DDBJ databases">
        <authorList>
            <consortium name="Pathogen Informatics"/>
        </authorList>
    </citation>
    <scope>NUCLEOTIDE SEQUENCE [LARGE SCALE GENOMIC DNA]</scope>
    <source>
        <strain evidence="8">Clo34</strain>
        <strain evidence="12">clo34</strain>
        <strain evidence="9">Tl291</strain>
        <strain evidence="11">tl291</strain>
        <strain evidence="7 10">VRECD0157</strain>
    </source>
</reference>
<dbReference type="EC" id="2.7.1.191" evidence="7"/>
<dbReference type="GO" id="GO:0009401">
    <property type="term" value="P:phosphoenolpyruvate-dependent sugar phosphotransferase system"/>
    <property type="evidence" value="ECO:0007669"/>
    <property type="project" value="InterPro"/>
</dbReference>
<dbReference type="Proteomes" id="UP000372533">
    <property type="component" value="Unassembled WGS sequence"/>
</dbReference>
<evidence type="ECO:0000313" key="10">
    <source>
        <dbReference type="Proteomes" id="UP000189137"/>
    </source>
</evidence>
<dbReference type="EMBL" id="DAEPXK010000017">
    <property type="protein sequence ID" value="HBH1542446.1"/>
    <property type="molecule type" value="Genomic_DNA"/>
</dbReference>
<accession>A0A031WDN6</accession>
<dbReference type="EC" id="2.7.1.69" evidence="8"/>
<dbReference type="SUPFAM" id="SSF52794">
    <property type="entry name" value="PTS system IIB component-like"/>
    <property type="match status" value="1"/>
</dbReference>
<evidence type="ECO:0000313" key="7">
    <source>
        <dbReference type="EMBL" id="SJS04939.1"/>
    </source>
</evidence>
<evidence type="ECO:0000313" key="12">
    <source>
        <dbReference type="Proteomes" id="UP000411588"/>
    </source>
</evidence>
<dbReference type="EMBL" id="CAADAN010000006">
    <property type="protein sequence ID" value="VFD32339.1"/>
    <property type="molecule type" value="Genomic_DNA"/>
</dbReference>
<dbReference type="InterPro" id="IPR003501">
    <property type="entry name" value="PTS_EIIB_2/3"/>
</dbReference>
<dbReference type="Proteomes" id="UP000879542">
    <property type="component" value="Unassembled WGS sequence"/>
</dbReference>
<sequence length="100" mass="11481">MNKKIVAVCESERSLNSLKTAANDLGFDLVYEIQENDNIKNELSIYDIEDASIVLFVTSDSIESIEKIDRFIDREFYEVDPKYIIEDAKSIVSEILIDLN</sequence>
<evidence type="ECO:0000313" key="6">
    <source>
        <dbReference type="EMBL" id="HBH2619893.1"/>
    </source>
</evidence>
<reference evidence="3" key="1">
    <citation type="submission" date="2014-07" db="EMBL/GenBank/DDBJ databases">
        <authorList>
            <person name="Monot Marc"/>
        </authorList>
    </citation>
    <scope>NUCLEOTIDE SEQUENCE</scope>
    <source>
        <strain evidence="4">7032994</strain>
    </source>
</reference>
<dbReference type="Proteomes" id="UP000878956">
    <property type="component" value="Unassembled WGS sequence"/>
</dbReference>
<dbReference type="EMBL" id="LK932482">
    <property type="protein sequence ID" value="CDS84263.1"/>
    <property type="molecule type" value="Genomic_DNA"/>
</dbReference>
<dbReference type="EMBL" id="LK932368">
    <property type="protein sequence ID" value="CDS84703.1"/>
    <property type="molecule type" value="Genomic_DNA"/>
</dbReference>
<evidence type="ECO:0000259" key="2">
    <source>
        <dbReference type="Pfam" id="PF02302"/>
    </source>
</evidence>
<keyword evidence="1 7" id="KW-0808">Transferase</keyword>
<keyword evidence="5" id="KW-0762">Sugar transport</keyword>
<evidence type="ECO:0000313" key="9">
    <source>
        <dbReference type="EMBL" id="VHY14451.1"/>
    </source>
</evidence>
<dbReference type="Pfam" id="PF02302">
    <property type="entry name" value="PTS_IIB"/>
    <property type="match status" value="1"/>
</dbReference>
<dbReference type="KEGG" id="pdf:CD630DERM_08130"/>
<reference evidence="5" key="4">
    <citation type="submission" date="2021-06" db="EMBL/GenBank/DDBJ databases">
        <authorList>
            <consortium name="NCBI Pathogen Detection Project"/>
        </authorList>
    </citation>
    <scope>NUCLEOTIDE SEQUENCE</scope>
    <source>
        <strain evidence="6">Clostridioides</strain>
        <strain evidence="5">HN1000</strain>
    </source>
</reference>
<dbReference type="Proteomes" id="UP000189137">
    <property type="component" value="Unassembled WGS sequence"/>
</dbReference>
<dbReference type="EMBL" id="FUPS01000003">
    <property type="protein sequence ID" value="SJS04939.1"/>
    <property type="molecule type" value="Genomic_DNA"/>
</dbReference>
<proteinExistence type="predicted"/>
<dbReference type="EMBL" id="DAEQIJ010000006">
    <property type="protein sequence ID" value="HBH2619893.1"/>
    <property type="molecule type" value="Genomic_DNA"/>
</dbReference>
<evidence type="ECO:0000313" key="11">
    <source>
        <dbReference type="Proteomes" id="UP000372533"/>
    </source>
</evidence>
<evidence type="ECO:0000313" key="4">
    <source>
        <dbReference type="EMBL" id="CDS84703.1"/>
    </source>
</evidence>
<evidence type="ECO:0000256" key="1">
    <source>
        <dbReference type="ARBA" id="ARBA00022679"/>
    </source>
</evidence>
<dbReference type="Gene3D" id="3.40.50.2300">
    <property type="match status" value="1"/>
</dbReference>
<dbReference type="EMBL" id="CAAJVP010000014">
    <property type="protein sequence ID" value="VHY14451.1"/>
    <property type="molecule type" value="Genomic_DNA"/>
</dbReference>
<dbReference type="PATRIC" id="fig|1496.1371.peg.1714"/>
<gene>
    <name evidence="8" type="primary">fryB_3</name>
    <name evidence="7" type="synonym">fryB_1</name>
    <name evidence="3" type="ORF">BN1096_310051</name>
    <name evidence="4" type="ORF">BN1097_320050</name>
    <name evidence="5" type="ORF">KRM00_001929</name>
    <name evidence="6" type="ORF">KRQ00_001648</name>
    <name evidence="9" type="ORF">SAMEA1402366_02757</name>
    <name evidence="8" type="ORF">SAMEA1402399_02039</name>
    <name evidence="7" type="ORF">SAMEA3375112_01095</name>
</gene>
<protein>
    <submittedName>
        <fullName evidence="7">Fructose-like phosphotransferase enzyme IIB component 1</fullName>
        <ecNumber evidence="7">2.7.1.191</ecNumber>
    </submittedName>
    <submittedName>
        <fullName evidence="5">PTS sugar transporter subunit IIBC</fullName>
    </submittedName>
    <submittedName>
        <fullName evidence="8">PTS system transporter subunit IIB</fullName>
        <ecNumber evidence="8">2.7.1.69</ecNumber>
    </submittedName>
    <submittedName>
        <fullName evidence="3 4">Putative PTS system, IIB component</fullName>
    </submittedName>
</protein>
<reference evidence="5" key="2">
    <citation type="journal article" date="2018" name="Genome Biol.">
        <title>SKESA: strategic k-mer extension for scrupulous assemblies.</title>
        <authorList>
            <person name="Souvorov A."/>
            <person name="Agarwala R."/>
            <person name="Lipman D.J."/>
        </authorList>
    </citation>
    <scope>NUCLEOTIDE SEQUENCE</scope>
    <source>
        <strain evidence="6">Clostridioides</strain>
        <strain evidence="5">HN1000</strain>
    </source>
</reference>
<evidence type="ECO:0000313" key="5">
    <source>
        <dbReference type="EMBL" id="HBH1542446.1"/>
    </source>
</evidence>
<evidence type="ECO:0000313" key="3">
    <source>
        <dbReference type="EMBL" id="CDS84263.1"/>
    </source>
</evidence>
<organism evidence="3">
    <name type="scientific">Clostridioides difficile</name>
    <name type="common">Peptoclostridium difficile</name>
    <dbReference type="NCBI Taxonomy" id="1496"/>
    <lineage>
        <taxon>Bacteria</taxon>
        <taxon>Bacillati</taxon>
        <taxon>Bacillota</taxon>
        <taxon>Clostridia</taxon>
        <taxon>Peptostreptococcales</taxon>
        <taxon>Peptostreptococcaceae</taxon>
        <taxon>Clostridioides</taxon>
    </lineage>
</organism>
<dbReference type="GeneID" id="66353318"/>
<feature type="domain" description="Phosphotransferase system EIIB component type 2/3" evidence="2">
    <location>
        <begin position="5"/>
        <end position="93"/>
    </location>
</feature>
<dbReference type="GO" id="GO:0008982">
    <property type="term" value="F:protein-N(PI)-phosphohistidine-sugar phosphotransferase activity"/>
    <property type="evidence" value="ECO:0007669"/>
    <property type="project" value="InterPro"/>
</dbReference>
<keyword evidence="5" id="KW-0813">Transport</keyword>
<evidence type="ECO:0000313" key="8">
    <source>
        <dbReference type="EMBL" id="VFD32339.1"/>
    </source>
</evidence>
<dbReference type="RefSeq" id="WP_003437569.1">
    <property type="nucleotide sequence ID" value="NZ_AP025558.1"/>
</dbReference>
<dbReference type="AlphaFoldDB" id="A0A031WDN6"/>
<name>A0A031WDN6_CLODI</name>
<dbReference type="InterPro" id="IPR036095">
    <property type="entry name" value="PTS_EIIB-like_sf"/>
</dbReference>
<dbReference type="Proteomes" id="UP000411588">
    <property type="component" value="Unassembled WGS sequence"/>
</dbReference>